<evidence type="ECO:0000313" key="9">
    <source>
        <dbReference type="EMBL" id="KAE8021245.1"/>
    </source>
</evidence>
<dbReference type="PROSITE" id="PS50158">
    <property type="entry name" value="ZF_CCHC"/>
    <property type="match status" value="1"/>
</dbReference>
<dbReference type="GO" id="GO:0003676">
    <property type="term" value="F:nucleic acid binding"/>
    <property type="evidence" value="ECO:0007669"/>
    <property type="project" value="InterPro"/>
</dbReference>
<keyword evidence="1" id="KW-0479">Metal-binding</keyword>
<proteinExistence type="predicted"/>
<evidence type="ECO:0000256" key="2">
    <source>
        <dbReference type="ARBA" id="ARBA00022771"/>
    </source>
</evidence>
<feature type="region of interest" description="Disordered" evidence="6">
    <location>
        <begin position="21"/>
        <end position="47"/>
    </location>
</feature>
<sequence>MQGACFHCNRPGHWVRDCPVKTPPAHKKSQPFAATNTTASSPSFSEGPDPPQIRCGCGHGDCLVRTSQTMKNPGRKFYTCPRGPGRQCGFFKWCDQVTNGKASKSPPPSRDNPVCSCRAGVSRRITAKDGRSCFVCPVKEGFGACRFFQWEDAQETTTVNDIVEESKHDMSAKFALRSHQLVSDLGDLSIEHSERMEFESVEMENLQHSSTYMAVPELCGKEQEPLMERGQHDETSTECRDPQEPLMERGEHDETECLDPSHVKVSWNLQDLVMQEAESRNPIIKKTFLISHQTSLAGMHHRQTQFRRQTTAAGDDTGDCTSQIAGVLILGWWGRLTFPPSRCLSVPPPKPLFCYVFPSFDPIFIPPDKEYLSSNDCLTELPHRPSLTEFDKPSPQISGWDAEALSDVSWELSKAKSPPPIVEGSIEASNSNKLGQLVLHLQNLLITSLESMDPLKHESMAVAAESTFNVLDCLSVNYTRLHERVREFIACASSLADMEESVDEEHSWQELIERYDSEKVRYDDISSIHAETVTSLTASNQRLKSLRERASSLKELLVRVENQLSNCEAETKELEAHVGEICWDMLESQKSLQSLSGEAEDAMKLHQQREQERKAAKAALEMARLKLRQ</sequence>
<evidence type="ECO:0000256" key="5">
    <source>
        <dbReference type="SAM" id="Coils"/>
    </source>
</evidence>
<feature type="domain" description="CCHC-type" evidence="7">
    <location>
        <begin position="5"/>
        <end position="19"/>
    </location>
</feature>
<organism evidence="9 10">
    <name type="scientific">Carpinus fangiana</name>
    <dbReference type="NCBI Taxonomy" id="176857"/>
    <lineage>
        <taxon>Eukaryota</taxon>
        <taxon>Viridiplantae</taxon>
        <taxon>Streptophyta</taxon>
        <taxon>Embryophyta</taxon>
        <taxon>Tracheophyta</taxon>
        <taxon>Spermatophyta</taxon>
        <taxon>Magnoliopsida</taxon>
        <taxon>eudicotyledons</taxon>
        <taxon>Gunneridae</taxon>
        <taxon>Pentapetalae</taxon>
        <taxon>rosids</taxon>
        <taxon>fabids</taxon>
        <taxon>Fagales</taxon>
        <taxon>Betulaceae</taxon>
        <taxon>Carpinus</taxon>
    </lineage>
</organism>
<dbReference type="PANTHER" id="PTHR33680">
    <property type="entry name" value="OS07G0190500 PROTEIN"/>
    <property type="match status" value="1"/>
</dbReference>
<dbReference type="EMBL" id="CM017323">
    <property type="protein sequence ID" value="KAE8021245.1"/>
    <property type="molecule type" value="Genomic_DNA"/>
</dbReference>
<dbReference type="Pfam" id="PF00098">
    <property type="entry name" value="zf-CCHC"/>
    <property type="match status" value="1"/>
</dbReference>
<evidence type="ECO:0000313" key="10">
    <source>
        <dbReference type="Proteomes" id="UP000327013"/>
    </source>
</evidence>
<dbReference type="Pfam" id="PF06839">
    <property type="entry name" value="Zn_ribbon_GRF"/>
    <property type="match status" value="1"/>
</dbReference>
<feature type="region of interest" description="Disordered" evidence="6">
    <location>
        <begin position="227"/>
        <end position="255"/>
    </location>
</feature>
<evidence type="ECO:0000259" key="7">
    <source>
        <dbReference type="PROSITE" id="PS50158"/>
    </source>
</evidence>
<dbReference type="AlphaFoldDB" id="A0A5N6QXG3"/>
<keyword evidence="10" id="KW-1185">Reference proteome</keyword>
<dbReference type="SUPFAM" id="SSF57756">
    <property type="entry name" value="Retrovirus zinc finger-like domains"/>
    <property type="match status" value="1"/>
</dbReference>
<evidence type="ECO:0000256" key="1">
    <source>
        <dbReference type="ARBA" id="ARBA00022723"/>
    </source>
</evidence>
<feature type="domain" description="GRF-type" evidence="8">
    <location>
        <begin position="55"/>
        <end position="97"/>
    </location>
</feature>
<keyword evidence="3" id="KW-0862">Zinc</keyword>
<reference evidence="9 10" key="1">
    <citation type="submission" date="2019-06" db="EMBL/GenBank/DDBJ databases">
        <title>A chromosomal-level reference genome of Carpinus fangiana (Coryloideae, Betulaceae).</title>
        <authorList>
            <person name="Yang X."/>
            <person name="Wang Z."/>
            <person name="Zhang L."/>
            <person name="Hao G."/>
            <person name="Liu J."/>
            <person name="Yang Y."/>
        </authorList>
    </citation>
    <scope>NUCLEOTIDE SEQUENCE [LARGE SCALE GENOMIC DNA]</scope>
    <source>
        <strain evidence="9">Cfa_2016G</strain>
        <tissue evidence="9">Leaf</tissue>
    </source>
</reference>
<evidence type="ECO:0000256" key="6">
    <source>
        <dbReference type="SAM" id="MobiDB-lite"/>
    </source>
</evidence>
<gene>
    <name evidence="9" type="ORF">FH972_007153</name>
</gene>
<dbReference type="SMART" id="SM00343">
    <property type="entry name" value="ZnF_C2HC"/>
    <property type="match status" value="1"/>
</dbReference>
<dbReference type="InterPro" id="IPR036875">
    <property type="entry name" value="Znf_CCHC_sf"/>
</dbReference>
<accession>A0A5N6QXG3</accession>
<dbReference type="Proteomes" id="UP000327013">
    <property type="component" value="Chromosome 3"/>
</dbReference>
<feature type="compositionally biased region" description="Polar residues" evidence="6">
    <location>
        <begin position="32"/>
        <end position="44"/>
    </location>
</feature>
<feature type="compositionally biased region" description="Basic and acidic residues" evidence="6">
    <location>
        <begin position="227"/>
        <end position="252"/>
    </location>
</feature>
<dbReference type="PROSITE" id="PS51999">
    <property type="entry name" value="ZF_GRF"/>
    <property type="match status" value="1"/>
</dbReference>
<dbReference type="PANTHER" id="PTHR33680:SF1">
    <property type="entry name" value="OS05G0489500 PROTEIN"/>
    <property type="match status" value="1"/>
</dbReference>
<dbReference type="Gene3D" id="4.10.60.10">
    <property type="entry name" value="Zinc finger, CCHC-type"/>
    <property type="match status" value="1"/>
</dbReference>
<dbReference type="OrthoDB" id="2425403at2759"/>
<protein>
    <submittedName>
        <fullName evidence="9">Uncharacterized protein</fullName>
    </submittedName>
</protein>
<dbReference type="InterPro" id="IPR010666">
    <property type="entry name" value="Znf_GRF"/>
</dbReference>
<dbReference type="GO" id="GO:0008270">
    <property type="term" value="F:zinc ion binding"/>
    <property type="evidence" value="ECO:0007669"/>
    <property type="project" value="UniProtKB-KW"/>
</dbReference>
<name>A0A5N6QXG3_9ROSI</name>
<dbReference type="InterPro" id="IPR001878">
    <property type="entry name" value="Znf_CCHC"/>
</dbReference>
<feature type="coiled-coil region" evidence="5">
    <location>
        <begin position="536"/>
        <end position="628"/>
    </location>
</feature>
<evidence type="ECO:0000256" key="4">
    <source>
        <dbReference type="PROSITE-ProRule" id="PRU00047"/>
    </source>
</evidence>
<evidence type="ECO:0000256" key="3">
    <source>
        <dbReference type="ARBA" id="ARBA00022833"/>
    </source>
</evidence>
<keyword evidence="5" id="KW-0175">Coiled coil</keyword>
<keyword evidence="2 4" id="KW-0863">Zinc-finger</keyword>
<evidence type="ECO:0000259" key="8">
    <source>
        <dbReference type="PROSITE" id="PS51999"/>
    </source>
</evidence>